<keyword evidence="2" id="KW-0963">Cytoplasm</keyword>
<gene>
    <name evidence="4" type="primary">virB11</name>
    <name evidence="4" type="ORF">ACFMB1_09375</name>
</gene>
<name>A0ABW1L0J3_9PROT</name>
<dbReference type="InterPro" id="IPR014155">
    <property type="entry name" value="VirB11"/>
</dbReference>
<dbReference type="Pfam" id="PF00437">
    <property type="entry name" value="T2SSE"/>
    <property type="match status" value="1"/>
</dbReference>
<feature type="domain" description="Bacterial type II secretion system protein E" evidence="3">
    <location>
        <begin position="160"/>
        <end position="318"/>
    </location>
</feature>
<evidence type="ECO:0000259" key="3">
    <source>
        <dbReference type="Pfam" id="PF00437"/>
    </source>
</evidence>
<comment type="similarity">
    <text evidence="1 2">Belongs to the GSP E family.</text>
</comment>
<dbReference type="RefSeq" id="WP_379878700.1">
    <property type="nucleotide sequence ID" value="NZ_JBHPON010000001.1"/>
</dbReference>
<evidence type="ECO:0000256" key="1">
    <source>
        <dbReference type="ARBA" id="ARBA00006611"/>
    </source>
</evidence>
<protein>
    <recommendedName>
        <fullName evidence="2">Type IV secretion system protein</fullName>
    </recommendedName>
</protein>
<dbReference type="PANTHER" id="PTHR30486">
    <property type="entry name" value="TWITCHING MOTILITY PROTEIN PILT"/>
    <property type="match status" value="1"/>
</dbReference>
<reference evidence="4 5" key="1">
    <citation type="submission" date="2024-09" db="EMBL/GenBank/DDBJ databases">
        <authorList>
            <person name="Zhang Z.-H."/>
        </authorList>
    </citation>
    <scope>NUCLEOTIDE SEQUENCE [LARGE SCALE GENOMIC DNA]</scope>
    <source>
        <strain evidence="4 5">HHTR114</strain>
    </source>
</reference>
<proteinExistence type="inferred from homology"/>
<comment type="subcellular location">
    <subcellularLocation>
        <location evidence="2">Cytoplasm</location>
    </subcellularLocation>
</comment>
<accession>A0ABW1L0J3</accession>
<dbReference type="EMBL" id="JBHPON010000001">
    <property type="protein sequence ID" value="MFC6035752.1"/>
    <property type="molecule type" value="Genomic_DNA"/>
</dbReference>
<comment type="caution">
    <text evidence="4">The sequence shown here is derived from an EMBL/GenBank/DDBJ whole genome shotgun (WGS) entry which is preliminary data.</text>
</comment>
<keyword evidence="2" id="KW-0547">Nucleotide-binding</keyword>
<sequence length="340" mass="37622">MSNVEPIPAPAERDVYLKSFLKPFERWLDDPTVTEIMVNRPGEVWIERQDAIGFERFEDPGVNELLLQRLAVQIARVSHQAINREQPLLAASLPSGERIQIAGPPAAGEHWALAIRRHVTSDLTLSDFGGAHNFAQVAIGRAHGLTETDRRLKSLLDEGRIEEFLRSAVRARKTMLVSGGTSTGKTSLMNALLCEIDHQERIITVEDAAELRLSQPNRLSLSAVKGEMGEARINMIDLLEAALRMRPDRIILGEIRGVEAAAWLRAINTGHPGSITTVHADSPEGALEQLSLMTMQAGLPLSRDETIRYINSIVDTIIHVSRVDGARVIERIVFKPDPQV</sequence>
<dbReference type="InterPro" id="IPR001482">
    <property type="entry name" value="T2SS/T4SS_dom"/>
</dbReference>
<dbReference type="PANTHER" id="PTHR30486:SF6">
    <property type="entry name" value="TYPE IV PILUS RETRACTATION ATPASE PILT"/>
    <property type="match status" value="1"/>
</dbReference>
<evidence type="ECO:0000256" key="2">
    <source>
        <dbReference type="RuleBase" id="RU366071"/>
    </source>
</evidence>
<organism evidence="4 5">
    <name type="scientific">Hyphococcus aureus</name>
    <dbReference type="NCBI Taxonomy" id="2666033"/>
    <lineage>
        <taxon>Bacteria</taxon>
        <taxon>Pseudomonadati</taxon>
        <taxon>Pseudomonadota</taxon>
        <taxon>Alphaproteobacteria</taxon>
        <taxon>Parvularculales</taxon>
        <taxon>Parvularculaceae</taxon>
        <taxon>Hyphococcus</taxon>
    </lineage>
</organism>
<dbReference type="CDD" id="cd01130">
    <property type="entry name" value="VirB11-like_ATPase"/>
    <property type="match status" value="1"/>
</dbReference>
<keyword evidence="2" id="KW-0067">ATP-binding</keyword>
<comment type="function">
    <text evidence="2">Part of the Type IV secretion system.</text>
</comment>
<dbReference type="Gene3D" id="3.30.450.90">
    <property type="match status" value="1"/>
</dbReference>
<dbReference type="Gene3D" id="3.40.50.300">
    <property type="entry name" value="P-loop containing nucleotide triphosphate hydrolases"/>
    <property type="match status" value="1"/>
</dbReference>
<dbReference type="SUPFAM" id="SSF52540">
    <property type="entry name" value="P-loop containing nucleoside triphosphate hydrolases"/>
    <property type="match status" value="1"/>
</dbReference>
<evidence type="ECO:0000313" key="4">
    <source>
        <dbReference type="EMBL" id="MFC6035752.1"/>
    </source>
</evidence>
<dbReference type="InterPro" id="IPR027417">
    <property type="entry name" value="P-loop_NTPase"/>
</dbReference>
<keyword evidence="5" id="KW-1185">Reference proteome</keyword>
<dbReference type="Proteomes" id="UP001596116">
    <property type="component" value="Unassembled WGS sequence"/>
</dbReference>
<evidence type="ECO:0000313" key="5">
    <source>
        <dbReference type="Proteomes" id="UP001596116"/>
    </source>
</evidence>
<dbReference type="InterPro" id="IPR050921">
    <property type="entry name" value="T4SS_GSP_E_ATPase"/>
</dbReference>
<dbReference type="NCBIfam" id="TIGR02788">
    <property type="entry name" value="VirB11"/>
    <property type="match status" value="1"/>
</dbReference>